<keyword evidence="8" id="KW-1133">Transmembrane helix</keyword>
<dbReference type="PANTHER" id="PTHR33446:SF14">
    <property type="entry name" value="PROTEIN TONB"/>
    <property type="match status" value="1"/>
</dbReference>
<protein>
    <recommendedName>
        <fullName evidence="10">Protein TonB</fullName>
    </recommendedName>
</protein>
<dbReference type="PROSITE" id="PS51257">
    <property type="entry name" value="PROKAR_LIPOPROTEIN"/>
    <property type="match status" value="1"/>
</dbReference>
<keyword evidence="10" id="KW-0735">Signal-anchor</keyword>
<dbReference type="SUPFAM" id="SSF74653">
    <property type="entry name" value="TolA/TonB C-terminal domain"/>
    <property type="match status" value="1"/>
</dbReference>
<evidence type="ECO:0000256" key="5">
    <source>
        <dbReference type="ARBA" id="ARBA00022519"/>
    </source>
</evidence>
<evidence type="ECO:0000313" key="13">
    <source>
        <dbReference type="Proteomes" id="UP001500359"/>
    </source>
</evidence>
<evidence type="ECO:0000256" key="7">
    <source>
        <dbReference type="ARBA" id="ARBA00022927"/>
    </source>
</evidence>
<dbReference type="PRINTS" id="PR01374">
    <property type="entry name" value="TONBPROTEIN"/>
</dbReference>
<evidence type="ECO:0000256" key="9">
    <source>
        <dbReference type="ARBA" id="ARBA00023136"/>
    </source>
</evidence>
<keyword evidence="7 10" id="KW-0653">Protein transport</keyword>
<comment type="function">
    <text evidence="10">Interacts with outer membrane receptor proteins that carry out high-affinity binding and energy dependent uptake into the periplasmic space of specific substrates. It could act to transduce energy from the cytoplasmic membrane to specific energy-requiring processes in the outer membrane, resulting in the release into the periplasm of ligands bound by these outer membrane proteins.</text>
</comment>
<keyword evidence="3 10" id="KW-0813">Transport</keyword>
<evidence type="ECO:0000256" key="2">
    <source>
        <dbReference type="ARBA" id="ARBA00006555"/>
    </source>
</evidence>
<dbReference type="Pfam" id="PF03544">
    <property type="entry name" value="TonB_C"/>
    <property type="match status" value="1"/>
</dbReference>
<reference evidence="12 13" key="1">
    <citation type="journal article" date="2019" name="Int. J. Syst. Evol. Microbiol.">
        <title>The Global Catalogue of Microorganisms (GCM) 10K type strain sequencing project: providing services to taxonomists for standard genome sequencing and annotation.</title>
        <authorList>
            <consortium name="The Broad Institute Genomics Platform"/>
            <consortium name="The Broad Institute Genome Sequencing Center for Infectious Disease"/>
            <person name="Wu L."/>
            <person name="Ma J."/>
        </authorList>
    </citation>
    <scope>NUCLEOTIDE SEQUENCE [LARGE SCALE GENOMIC DNA]</scope>
    <source>
        <strain evidence="12 13">JCM 15896</strain>
    </source>
</reference>
<keyword evidence="4 10" id="KW-1003">Cell membrane</keyword>
<name>A0ABN1LDN5_9ALTE</name>
<keyword evidence="13" id="KW-1185">Reference proteome</keyword>
<evidence type="ECO:0000259" key="11">
    <source>
        <dbReference type="PROSITE" id="PS52015"/>
    </source>
</evidence>
<dbReference type="InterPro" id="IPR051045">
    <property type="entry name" value="TonB-dependent_transducer"/>
</dbReference>
<evidence type="ECO:0000256" key="10">
    <source>
        <dbReference type="RuleBase" id="RU362123"/>
    </source>
</evidence>
<evidence type="ECO:0000256" key="3">
    <source>
        <dbReference type="ARBA" id="ARBA00022448"/>
    </source>
</evidence>
<dbReference type="PANTHER" id="PTHR33446">
    <property type="entry name" value="PROTEIN TONB-RELATED"/>
    <property type="match status" value="1"/>
</dbReference>
<keyword evidence="5 10" id="KW-0997">Cell inner membrane</keyword>
<dbReference type="InterPro" id="IPR037682">
    <property type="entry name" value="TonB_C"/>
</dbReference>
<comment type="caution">
    <text evidence="12">The sequence shown here is derived from an EMBL/GenBank/DDBJ whole genome shotgun (WGS) entry which is preliminary data.</text>
</comment>
<comment type="similarity">
    <text evidence="2 10">Belongs to the TonB family.</text>
</comment>
<accession>A0ABN1LDN5</accession>
<dbReference type="InterPro" id="IPR003538">
    <property type="entry name" value="TonB"/>
</dbReference>
<proteinExistence type="inferred from homology"/>
<comment type="subcellular location">
    <subcellularLocation>
        <location evidence="1 10">Cell inner membrane</location>
        <topology evidence="1 10">Single-pass membrane protein</topology>
        <orientation evidence="1 10">Periplasmic side</orientation>
    </subcellularLocation>
</comment>
<dbReference type="Proteomes" id="UP001500359">
    <property type="component" value="Unassembled WGS sequence"/>
</dbReference>
<dbReference type="PROSITE" id="PS52015">
    <property type="entry name" value="TONB_CTD"/>
    <property type="match status" value="1"/>
</dbReference>
<sequence>MKNILILASLALIGCANTDSEVLNYNNRCENFERETSPLAGFEDFDNNVHRVAPQYPAEASRKRIEGYVVMVYDITEQGKTDNIEVIESYPSDIFENEAKRSLSQWIYKPAEKDSKPVRSPCHQVSIEFKIE</sequence>
<evidence type="ECO:0000256" key="1">
    <source>
        <dbReference type="ARBA" id="ARBA00004383"/>
    </source>
</evidence>
<dbReference type="NCBIfam" id="TIGR01352">
    <property type="entry name" value="tonB_Cterm"/>
    <property type="match status" value="1"/>
</dbReference>
<dbReference type="Gene3D" id="3.30.2420.10">
    <property type="entry name" value="TonB"/>
    <property type="match status" value="1"/>
</dbReference>
<evidence type="ECO:0000256" key="4">
    <source>
        <dbReference type="ARBA" id="ARBA00022475"/>
    </source>
</evidence>
<dbReference type="EMBL" id="BAAAFD010000002">
    <property type="protein sequence ID" value="GAA0853797.1"/>
    <property type="molecule type" value="Genomic_DNA"/>
</dbReference>
<gene>
    <name evidence="12" type="ORF">GCM10009114_07450</name>
</gene>
<evidence type="ECO:0000256" key="6">
    <source>
        <dbReference type="ARBA" id="ARBA00022692"/>
    </source>
</evidence>
<dbReference type="RefSeq" id="WP_343856652.1">
    <property type="nucleotide sequence ID" value="NZ_BAAAFD010000002.1"/>
</dbReference>
<evidence type="ECO:0000256" key="8">
    <source>
        <dbReference type="ARBA" id="ARBA00022989"/>
    </source>
</evidence>
<dbReference type="InterPro" id="IPR006260">
    <property type="entry name" value="TonB/TolA_C"/>
</dbReference>
<keyword evidence="9" id="KW-0472">Membrane</keyword>
<evidence type="ECO:0000313" key="12">
    <source>
        <dbReference type="EMBL" id="GAA0853797.1"/>
    </source>
</evidence>
<keyword evidence="6" id="KW-0812">Transmembrane</keyword>
<organism evidence="12 13">
    <name type="scientific">Aliiglaciecola litoralis</name>
    <dbReference type="NCBI Taxonomy" id="582857"/>
    <lineage>
        <taxon>Bacteria</taxon>
        <taxon>Pseudomonadati</taxon>
        <taxon>Pseudomonadota</taxon>
        <taxon>Gammaproteobacteria</taxon>
        <taxon>Alteromonadales</taxon>
        <taxon>Alteromonadaceae</taxon>
        <taxon>Aliiglaciecola</taxon>
    </lineage>
</organism>
<feature type="domain" description="TonB C-terminal" evidence="11">
    <location>
        <begin position="41"/>
        <end position="132"/>
    </location>
</feature>